<name>A0A8W8MPL6_MAGGI</name>
<evidence type="ECO:0000313" key="2">
    <source>
        <dbReference type="EnsemblMetazoa" id="G34447.1:cds"/>
    </source>
</evidence>
<dbReference type="AlphaFoldDB" id="A0A8W8MPL6"/>
<dbReference type="Proteomes" id="UP000005408">
    <property type="component" value="Unassembled WGS sequence"/>
</dbReference>
<evidence type="ECO:0000313" key="3">
    <source>
        <dbReference type="Proteomes" id="UP000005408"/>
    </source>
</evidence>
<proteinExistence type="predicted"/>
<keyword evidence="3" id="KW-1185">Reference proteome</keyword>
<dbReference type="PANTHER" id="PTHR46880:SF9">
    <property type="entry name" value="ZINC FINGER PROTEIN 862"/>
    <property type="match status" value="1"/>
</dbReference>
<dbReference type="InterPro" id="IPR012337">
    <property type="entry name" value="RNaseH-like_sf"/>
</dbReference>
<protein>
    <recommendedName>
        <fullName evidence="1">C17orf113 probable zinc finger domain-containing protein</fullName>
    </recommendedName>
</protein>
<dbReference type="InterPro" id="IPR057456">
    <property type="entry name" value="Znf_C17orf113"/>
</dbReference>
<evidence type="ECO:0000259" key="1">
    <source>
        <dbReference type="Pfam" id="PF25431"/>
    </source>
</evidence>
<dbReference type="EnsemblMetazoa" id="G34447.1">
    <property type="protein sequence ID" value="G34447.1:cds"/>
    <property type="gene ID" value="G34447"/>
</dbReference>
<dbReference type="PANTHER" id="PTHR46880">
    <property type="entry name" value="RAS-ASSOCIATING DOMAIN-CONTAINING PROTEIN"/>
    <property type="match status" value="1"/>
</dbReference>
<organism evidence="2 3">
    <name type="scientific">Magallana gigas</name>
    <name type="common">Pacific oyster</name>
    <name type="synonym">Crassostrea gigas</name>
    <dbReference type="NCBI Taxonomy" id="29159"/>
    <lineage>
        <taxon>Eukaryota</taxon>
        <taxon>Metazoa</taxon>
        <taxon>Spiralia</taxon>
        <taxon>Lophotrochozoa</taxon>
        <taxon>Mollusca</taxon>
        <taxon>Bivalvia</taxon>
        <taxon>Autobranchia</taxon>
        <taxon>Pteriomorphia</taxon>
        <taxon>Ostreida</taxon>
        <taxon>Ostreoidea</taxon>
        <taxon>Ostreidae</taxon>
        <taxon>Magallana</taxon>
    </lineage>
</organism>
<sequence>MWPIKFVDGAKPGKKIKLEKDHVVKKYEENRPPREFKENWKEGRDWLIYDDQIGMRCAVCIDAGDNSRGPKNHFISGSKNFRFSTVTDHEKSISHVHASKIVASRAEAAKKTSIAHKTVISLNESVRKQIELKFRNIHALIKNNRPISDFTWLNELDISKGYDHGTTYNNPTAATAFLECISDVEKAKMSELLTSIKFFSLTMDGSTDSAVVEQETLFFRASINGKIVTRFVCIGEPNSTCSTDLYTFVKDSTKENGFEKHMNKLVGFGSDGAANMMGKKTGLITLMRNDHPEIIGVHCLAHRLELAFKDVFKSDKLYTQLTTLLLGLYYFYKNSPKQRKCLKRSMEILDVKGTLPHRVCGSRWLPHMKKALSTLFKTYPAFLTQLQNASHENAKAEGLFRLLESYNIVLYAALLQEIIGPLTRLSLTLQKRDITLGDARDIIFATKELLLQIDTSDCTRIQNIVRNKDLIGHPLKLKGNELKIQNRCNTIISALIKHIDIRYKDLINDDVLESTLIGSFRNWPCEMKSDFGVKEVKQLVERFDRTLLSQGVETEEICHEWKIMRSLLYKRYDGKFVDVSWEDVHSSLSGNGLHNILHLMDLLHSLPPTSVLNETAFNQMKLLKTDRRQRLSNKHLNDCLMIKLQSPAISEFDPKEAVDKWMVII</sequence>
<reference evidence="2" key="1">
    <citation type="submission" date="2022-08" db="UniProtKB">
        <authorList>
            <consortium name="EnsemblMetazoa"/>
        </authorList>
    </citation>
    <scope>IDENTIFICATION</scope>
    <source>
        <strain evidence="2">05x7-T-G4-1.051#20</strain>
    </source>
</reference>
<dbReference type="SUPFAM" id="SSF53098">
    <property type="entry name" value="Ribonuclease H-like"/>
    <property type="match status" value="1"/>
</dbReference>
<accession>A0A8W8MPL6</accession>
<dbReference type="Pfam" id="PF25431">
    <property type="entry name" value="zf-C17orf113"/>
    <property type="match status" value="1"/>
</dbReference>
<feature type="domain" description="C17orf113 probable zinc finger" evidence="1">
    <location>
        <begin position="46"/>
        <end position="100"/>
    </location>
</feature>